<protein>
    <submittedName>
        <fullName evidence="6">Polysialic acid transport ATP-binding protein KpsT</fullName>
    </submittedName>
</protein>
<evidence type="ECO:0000256" key="3">
    <source>
        <dbReference type="ARBA" id="ARBA00022741"/>
    </source>
</evidence>
<dbReference type="InterPro" id="IPR003439">
    <property type="entry name" value="ABC_transporter-like_ATP-bd"/>
</dbReference>
<comment type="similarity">
    <text evidence="1">Belongs to the ABC transporter superfamily.</text>
</comment>
<dbReference type="PROSITE" id="PS50893">
    <property type="entry name" value="ABC_TRANSPORTER_2"/>
    <property type="match status" value="1"/>
</dbReference>
<dbReference type="RefSeq" id="WP_062662882.1">
    <property type="nucleotide sequence ID" value="NZ_FIZX01000001.1"/>
</dbReference>
<feature type="domain" description="ABC transporter" evidence="5">
    <location>
        <begin position="2"/>
        <end position="215"/>
    </location>
</feature>
<keyword evidence="7" id="KW-1185">Reference proteome</keyword>
<dbReference type="AlphaFoldDB" id="A0A128F026"/>
<dbReference type="STRING" id="1796497.GCE9029_01881"/>
<dbReference type="Pfam" id="PF00005">
    <property type="entry name" value="ABC_tran"/>
    <property type="match status" value="1"/>
</dbReference>
<dbReference type="GO" id="GO:0140359">
    <property type="term" value="F:ABC-type transporter activity"/>
    <property type="evidence" value="ECO:0007669"/>
    <property type="project" value="InterPro"/>
</dbReference>
<dbReference type="InterPro" id="IPR003593">
    <property type="entry name" value="AAA+_ATPase"/>
</dbReference>
<keyword evidence="4 6" id="KW-0067">ATP-binding</keyword>
<organism evidence="6 7">
    <name type="scientific">Grimontia celer</name>
    <dbReference type="NCBI Taxonomy" id="1796497"/>
    <lineage>
        <taxon>Bacteria</taxon>
        <taxon>Pseudomonadati</taxon>
        <taxon>Pseudomonadota</taxon>
        <taxon>Gammaproteobacteria</taxon>
        <taxon>Vibrionales</taxon>
        <taxon>Vibrionaceae</taxon>
        <taxon>Grimontia</taxon>
    </lineage>
</organism>
<dbReference type="SUPFAM" id="SSF52540">
    <property type="entry name" value="P-loop containing nucleoside triphosphate hydrolases"/>
    <property type="match status" value="1"/>
</dbReference>
<dbReference type="EMBL" id="FIZX01000001">
    <property type="protein sequence ID" value="CZF80147.1"/>
    <property type="molecule type" value="Genomic_DNA"/>
</dbReference>
<sequence>MIELVNVSKRYKTPNGIKQVLKPCSFTFPQGRNIGLLGVNGAGKSTLLRMIAGSEAPTTGKIVRNVKMSWPLGFSGGFNGSLTGYENLRFVTRIYGEDIQRVEAFVREFSELGDYLNMPIKSYSSGMKARLAFGLSMAMDFECYLVDEITGVGDRRFQEKCRDAFKARSEHASIIMVSHSMPTLKEHCDMGAVLDRGELKFYEDINEAIDTYLNLSK</sequence>
<dbReference type="PANTHER" id="PTHR46743">
    <property type="entry name" value="TEICHOIC ACIDS EXPORT ATP-BINDING PROTEIN TAGH"/>
    <property type="match status" value="1"/>
</dbReference>
<evidence type="ECO:0000256" key="1">
    <source>
        <dbReference type="ARBA" id="ARBA00005417"/>
    </source>
</evidence>
<dbReference type="Gene3D" id="3.40.50.300">
    <property type="entry name" value="P-loop containing nucleotide triphosphate hydrolases"/>
    <property type="match status" value="1"/>
</dbReference>
<dbReference type="InterPro" id="IPR050683">
    <property type="entry name" value="Bact_Polysacc_Export_ATP-bd"/>
</dbReference>
<dbReference type="GO" id="GO:0016020">
    <property type="term" value="C:membrane"/>
    <property type="evidence" value="ECO:0007669"/>
    <property type="project" value="InterPro"/>
</dbReference>
<dbReference type="InterPro" id="IPR015860">
    <property type="entry name" value="ABC_transpr_TagH-like"/>
</dbReference>
<evidence type="ECO:0000313" key="6">
    <source>
        <dbReference type="EMBL" id="CZF80147.1"/>
    </source>
</evidence>
<evidence type="ECO:0000313" key="7">
    <source>
        <dbReference type="Proteomes" id="UP000071641"/>
    </source>
</evidence>
<dbReference type="GO" id="GO:0005524">
    <property type="term" value="F:ATP binding"/>
    <property type="evidence" value="ECO:0007669"/>
    <property type="project" value="UniProtKB-KW"/>
</dbReference>
<dbReference type="OrthoDB" id="9778870at2"/>
<dbReference type="InterPro" id="IPR027417">
    <property type="entry name" value="P-loop_NTPase"/>
</dbReference>
<accession>A0A128F026</accession>
<dbReference type="PANTHER" id="PTHR46743:SF2">
    <property type="entry name" value="TEICHOIC ACIDS EXPORT ATP-BINDING PROTEIN TAGH"/>
    <property type="match status" value="1"/>
</dbReference>
<name>A0A128F026_9GAMM</name>
<evidence type="ECO:0000256" key="2">
    <source>
        <dbReference type="ARBA" id="ARBA00022448"/>
    </source>
</evidence>
<dbReference type="Proteomes" id="UP000071641">
    <property type="component" value="Unassembled WGS sequence"/>
</dbReference>
<keyword evidence="3" id="KW-0547">Nucleotide-binding</keyword>
<gene>
    <name evidence="6" type="primary">kpsT</name>
    <name evidence="6" type="ORF">GCE9029_01881</name>
</gene>
<evidence type="ECO:0000259" key="5">
    <source>
        <dbReference type="PROSITE" id="PS50893"/>
    </source>
</evidence>
<dbReference type="CDD" id="cd03220">
    <property type="entry name" value="ABC_KpsT_Wzt"/>
    <property type="match status" value="1"/>
</dbReference>
<keyword evidence="2" id="KW-0813">Transport</keyword>
<dbReference type="SMART" id="SM00382">
    <property type="entry name" value="AAA"/>
    <property type="match status" value="1"/>
</dbReference>
<dbReference type="InterPro" id="IPR017871">
    <property type="entry name" value="ABC_transporter-like_CS"/>
</dbReference>
<dbReference type="PROSITE" id="PS00211">
    <property type="entry name" value="ABC_TRANSPORTER_1"/>
    <property type="match status" value="1"/>
</dbReference>
<evidence type="ECO:0000256" key="4">
    <source>
        <dbReference type="ARBA" id="ARBA00022840"/>
    </source>
</evidence>
<dbReference type="GO" id="GO:0016887">
    <property type="term" value="F:ATP hydrolysis activity"/>
    <property type="evidence" value="ECO:0007669"/>
    <property type="project" value="InterPro"/>
</dbReference>
<reference evidence="7" key="1">
    <citation type="submission" date="2016-02" db="EMBL/GenBank/DDBJ databases">
        <authorList>
            <person name="Rodrigo-Torres Lidia"/>
            <person name="Arahal R.David."/>
        </authorList>
    </citation>
    <scope>NUCLEOTIDE SEQUENCE [LARGE SCALE GENOMIC DNA]</scope>
    <source>
        <strain evidence="7">CECT 9029</strain>
    </source>
</reference>
<proteinExistence type="inferred from homology"/>